<comment type="caution">
    <text evidence="2">The sequence shown here is derived from an EMBL/GenBank/DDBJ whole genome shotgun (WGS) entry which is preliminary data.</text>
</comment>
<keyword evidence="1" id="KW-0732">Signal</keyword>
<name>A0A9P4V5P2_9PLEO</name>
<evidence type="ECO:0008006" key="4">
    <source>
        <dbReference type="Google" id="ProtNLM"/>
    </source>
</evidence>
<sequence>MLSKIAALPLFPLLISSLPAACAAPAEPSSCGSLHPKWTLSAIDLSSYYTYTSPSASGPKLGSISFTFANSDVSYTAACKGNSVNPLGTFYSSQTFDCETEDGATWKKTSFSYDTASKIVVVNSTWTCNGGDVLYSTSGEGKAELECETDTWTNPEWEAGSGELYSNTTTTCEEGSLVIQI</sequence>
<dbReference type="AlphaFoldDB" id="A0A9P4V5P2"/>
<keyword evidence="3" id="KW-1185">Reference proteome</keyword>
<accession>A0A9P4V5P2</accession>
<dbReference type="OrthoDB" id="3539798at2759"/>
<dbReference type="Proteomes" id="UP000799444">
    <property type="component" value="Unassembled WGS sequence"/>
</dbReference>
<feature type="signal peptide" evidence="1">
    <location>
        <begin position="1"/>
        <end position="23"/>
    </location>
</feature>
<evidence type="ECO:0000313" key="2">
    <source>
        <dbReference type="EMBL" id="KAF2737656.1"/>
    </source>
</evidence>
<dbReference type="EMBL" id="ML996114">
    <property type="protein sequence ID" value="KAF2737656.1"/>
    <property type="molecule type" value="Genomic_DNA"/>
</dbReference>
<gene>
    <name evidence="2" type="ORF">EJ04DRAFT_510097</name>
</gene>
<protein>
    <recommendedName>
        <fullName evidence="4">AA1-like domain-containing protein</fullName>
    </recommendedName>
</protein>
<reference evidence="2" key="1">
    <citation type="journal article" date="2020" name="Stud. Mycol.">
        <title>101 Dothideomycetes genomes: a test case for predicting lifestyles and emergence of pathogens.</title>
        <authorList>
            <person name="Haridas S."/>
            <person name="Albert R."/>
            <person name="Binder M."/>
            <person name="Bloem J."/>
            <person name="Labutti K."/>
            <person name="Salamov A."/>
            <person name="Andreopoulos B."/>
            <person name="Baker S."/>
            <person name="Barry K."/>
            <person name="Bills G."/>
            <person name="Bluhm B."/>
            <person name="Cannon C."/>
            <person name="Castanera R."/>
            <person name="Culley D."/>
            <person name="Daum C."/>
            <person name="Ezra D."/>
            <person name="Gonzalez J."/>
            <person name="Henrissat B."/>
            <person name="Kuo A."/>
            <person name="Liang C."/>
            <person name="Lipzen A."/>
            <person name="Lutzoni F."/>
            <person name="Magnuson J."/>
            <person name="Mondo S."/>
            <person name="Nolan M."/>
            <person name="Ohm R."/>
            <person name="Pangilinan J."/>
            <person name="Park H.-J."/>
            <person name="Ramirez L."/>
            <person name="Alfaro M."/>
            <person name="Sun H."/>
            <person name="Tritt A."/>
            <person name="Yoshinaga Y."/>
            <person name="Zwiers L.-H."/>
            <person name="Turgeon B."/>
            <person name="Goodwin S."/>
            <person name="Spatafora J."/>
            <person name="Crous P."/>
            <person name="Grigoriev I."/>
        </authorList>
    </citation>
    <scope>NUCLEOTIDE SEQUENCE</scope>
    <source>
        <strain evidence="2">CBS 125425</strain>
    </source>
</reference>
<evidence type="ECO:0000313" key="3">
    <source>
        <dbReference type="Proteomes" id="UP000799444"/>
    </source>
</evidence>
<organism evidence="2 3">
    <name type="scientific">Polyplosphaeria fusca</name>
    <dbReference type="NCBI Taxonomy" id="682080"/>
    <lineage>
        <taxon>Eukaryota</taxon>
        <taxon>Fungi</taxon>
        <taxon>Dikarya</taxon>
        <taxon>Ascomycota</taxon>
        <taxon>Pezizomycotina</taxon>
        <taxon>Dothideomycetes</taxon>
        <taxon>Pleosporomycetidae</taxon>
        <taxon>Pleosporales</taxon>
        <taxon>Tetraplosphaeriaceae</taxon>
        <taxon>Polyplosphaeria</taxon>
    </lineage>
</organism>
<feature type="chain" id="PRO_5040352449" description="AA1-like domain-containing protein" evidence="1">
    <location>
        <begin position="24"/>
        <end position="181"/>
    </location>
</feature>
<evidence type="ECO:0000256" key="1">
    <source>
        <dbReference type="SAM" id="SignalP"/>
    </source>
</evidence>
<proteinExistence type="predicted"/>